<sequence>MLTLGLSSLLVSCGEDPELKLRRETQTRRIVEMEARIAVLRERMRTPVPDNSSGLEAARRASEVAQEGVREKEQELALLESAVQRAEQELADFERKHKISGKAPR</sequence>
<evidence type="ECO:0000313" key="3">
    <source>
        <dbReference type="Proteomes" id="UP001165653"/>
    </source>
</evidence>
<evidence type="ECO:0008006" key="4">
    <source>
        <dbReference type="Google" id="ProtNLM"/>
    </source>
</evidence>
<comment type="caution">
    <text evidence="2">The sequence shown here is derived from an EMBL/GenBank/DDBJ whole genome shotgun (WGS) entry which is preliminary data.</text>
</comment>
<name>A0ABT3G9L1_9BACT</name>
<keyword evidence="3" id="KW-1185">Reference proteome</keyword>
<accession>A0ABT3G9L1</accession>
<protein>
    <recommendedName>
        <fullName evidence="4">DUF4398 domain-containing protein</fullName>
    </recommendedName>
</protein>
<reference evidence="2" key="1">
    <citation type="submission" date="2022-10" db="EMBL/GenBank/DDBJ databases">
        <title>Luteolibacter sp. GHJ8, whole genome shotgun sequencing project.</title>
        <authorList>
            <person name="Zhao G."/>
            <person name="Shen L."/>
        </authorList>
    </citation>
    <scope>NUCLEOTIDE SEQUENCE</scope>
    <source>
        <strain evidence="2">GHJ8</strain>
    </source>
</reference>
<feature type="compositionally biased region" description="Basic and acidic residues" evidence="1">
    <location>
        <begin position="57"/>
        <end position="69"/>
    </location>
</feature>
<dbReference type="RefSeq" id="WP_264515452.1">
    <property type="nucleotide sequence ID" value="NZ_JAPDDR010000011.1"/>
</dbReference>
<feature type="region of interest" description="Disordered" evidence="1">
    <location>
        <begin position="43"/>
        <end position="69"/>
    </location>
</feature>
<evidence type="ECO:0000313" key="2">
    <source>
        <dbReference type="EMBL" id="MCW1915890.1"/>
    </source>
</evidence>
<proteinExistence type="predicted"/>
<gene>
    <name evidence="2" type="ORF">OJ996_20045</name>
</gene>
<evidence type="ECO:0000256" key="1">
    <source>
        <dbReference type="SAM" id="MobiDB-lite"/>
    </source>
</evidence>
<organism evidence="2 3">
    <name type="scientific">Luteolibacter rhizosphaerae</name>
    <dbReference type="NCBI Taxonomy" id="2989719"/>
    <lineage>
        <taxon>Bacteria</taxon>
        <taxon>Pseudomonadati</taxon>
        <taxon>Verrucomicrobiota</taxon>
        <taxon>Verrucomicrobiia</taxon>
        <taxon>Verrucomicrobiales</taxon>
        <taxon>Verrucomicrobiaceae</taxon>
        <taxon>Luteolibacter</taxon>
    </lineage>
</organism>
<dbReference type="EMBL" id="JAPDDR010000011">
    <property type="protein sequence ID" value="MCW1915890.1"/>
    <property type="molecule type" value="Genomic_DNA"/>
</dbReference>
<dbReference type="Proteomes" id="UP001165653">
    <property type="component" value="Unassembled WGS sequence"/>
</dbReference>